<dbReference type="InterPro" id="IPR011962">
    <property type="entry name" value="dCTP_deaminase"/>
</dbReference>
<dbReference type="CDD" id="cd07557">
    <property type="entry name" value="trimeric_dUTPase"/>
    <property type="match status" value="1"/>
</dbReference>
<gene>
    <name evidence="3" type="ORF">SOIL9_56590</name>
</gene>
<sequence length="194" mass="20910">MILSDREIRLAIGRGAITLTPCPGPDSPRWSSTTVDLLLDGELRVWGPLNSPTGNDIVDPTGPNYNSNTLIAQHTAAVDCSSGFVLEPRAFVLGWTIERLRLPHESRIGARVEGKSSHARIGVGVHVTAPTIHPGFGSAPPGSPIRLEIWNAGSLRVRLTKGMPICQLIFEEVHGVPEMGYQGQFRTQGPPTHS</sequence>
<dbReference type="AlphaFoldDB" id="A0A6P2CV77"/>
<dbReference type="RefSeq" id="WP_162666975.1">
    <property type="nucleotide sequence ID" value="NZ_LR593886.1"/>
</dbReference>
<dbReference type="KEGG" id="gms:SOIL9_56590"/>
<dbReference type="PANTHER" id="PTHR42680:SF3">
    <property type="entry name" value="DCTP DEAMINASE"/>
    <property type="match status" value="1"/>
</dbReference>
<dbReference type="InterPro" id="IPR036157">
    <property type="entry name" value="dUTPase-like_sf"/>
</dbReference>
<dbReference type="Gene3D" id="2.70.40.10">
    <property type="match status" value="1"/>
</dbReference>
<evidence type="ECO:0000313" key="4">
    <source>
        <dbReference type="Proteomes" id="UP000464178"/>
    </source>
</evidence>
<dbReference type="GO" id="GO:0006229">
    <property type="term" value="P:dUTP biosynthetic process"/>
    <property type="evidence" value="ECO:0007669"/>
    <property type="project" value="InterPro"/>
</dbReference>
<accession>A0A6P2CV77</accession>
<evidence type="ECO:0000313" key="3">
    <source>
        <dbReference type="EMBL" id="VTR92055.1"/>
    </source>
</evidence>
<protein>
    <submittedName>
        <fullName evidence="3">Deoxycytidine triphosphate deaminase: dCTP deaminase</fullName>
    </submittedName>
</protein>
<dbReference type="Pfam" id="PF22769">
    <property type="entry name" value="DCD"/>
    <property type="match status" value="1"/>
</dbReference>
<proteinExistence type="predicted"/>
<keyword evidence="1" id="KW-0378">Hydrolase</keyword>
<dbReference type="SUPFAM" id="SSF51283">
    <property type="entry name" value="dUTPase-like"/>
    <property type="match status" value="1"/>
</dbReference>
<dbReference type="NCBIfam" id="TIGR02274">
    <property type="entry name" value="dCTP_deam"/>
    <property type="match status" value="1"/>
</dbReference>
<dbReference type="Proteomes" id="UP000464178">
    <property type="component" value="Chromosome"/>
</dbReference>
<organism evidence="3 4">
    <name type="scientific">Gemmata massiliana</name>
    <dbReference type="NCBI Taxonomy" id="1210884"/>
    <lineage>
        <taxon>Bacteria</taxon>
        <taxon>Pseudomonadati</taxon>
        <taxon>Planctomycetota</taxon>
        <taxon>Planctomycetia</taxon>
        <taxon>Gemmatales</taxon>
        <taxon>Gemmataceae</taxon>
        <taxon>Gemmata</taxon>
    </lineage>
</organism>
<dbReference type="InterPro" id="IPR033704">
    <property type="entry name" value="dUTPase_trimeric"/>
</dbReference>
<keyword evidence="4" id="KW-1185">Reference proteome</keyword>
<name>A0A6P2CV77_9BACT</name>
<evidence type="ECO:0000256" key="1">
    <source>
        <dbReference type="ARBA" id="ARBA00022801"/>
    </source>
</evidence>
<reference evidence="3 4" key="1">
    <citation type="submission" date="2019-05" db="EMBL/GenBank/DDBJ databases">
        <authorList>
            <consortium name="Science for Life Laboratories"/>
        </authorList>
    </citation>
    <scope>NUCLEOTIDE SEQUENCE [LARGE SCALE GENOMIC DNA]</scope>
    <source>
        <strain evidence="3">Soil9</strain>
    </source>
</reference>
<dbReference type="PANTHER" id="PTHR42680">
    <property type="entry name" value="DCTP DEAMINASE"/>
    <property type="match status" value="1"/>
</dbReference>
<evidence type="ECO:0000256" key="2">
    <source>
        <dbReference type="ARBA" id="ARBA00023080"/>
    </source>
</evidence>
<dbReference type="EMBL" id="LR593886">
    <property type="protein sequence ID" value="VTR92055.1"/>
    <property type="molecule type" value="Genomic_DNA"/>
</dbReference>
<keyword evidence="2" id="KW-0546">Nucleotide metabolism</keyword>
<dbReference type="GO" id="GO:0008829">
    <property type="term" value="F:dCTP deaminase activity"/>
    <property type="evidence" value="ECO:0007669"/>
    <property type="project" value="InterPro"/>
</dbReference>
<dbReference type="GO" id="GO:0015949">
    <property type="term" value="P:nucleobase-containing small molecule interconversion"/>
    <property type="evidence" value="ECO:0007669"/>
    <property type="project" value="TreeGrafter"/>
</dbReference>